<evidence type="ECO:0000256" key="17">
    <source>
        <dbReference type="ARBA" id="ARBA00023285"/>
    </source>
</evidence>
<dbReference type="PANTHER" id="PTHR43622:SF7">
    <property type="entry name" value="3-DEHYDROQUINATE SYNTHASE, CHLOROPLASTIC"/>
    <property type="match status" value="1"/>
</dbReference>
<comment type="subcellular location">
    <subcellularLocation>
        <location evidence="4 18">Cytoplasm</location>
    </subcellularLocation>
</comment>
<dbReference type="CDD" id="cd08195">
    <property type="entry name" value="DHQS"/>
    <property type="match status" value="1"/>
</dbReference>
<keyword evidence="16 18" id="KW-0456">Lyase</keyword>
<feature type="binding site" evidence="18">
    <location>
        <begin position="105"/>
        <end position="109"/>
    </location>
    <ligand>
        <name>NAD(+)</name>
        <dbReference type="ChEBI" id="CHEBI:57540"/>
    </ligand>
</feature>
<evidence type="ECO:0000256" key="5">
    <source>
        <dbReference type="ARBA" id="ARBA00004661"/>
    </source>
</evidence>
<dbReference type="OrthoDB" id="9806583at2"/>
<dbReference type="SUPFAM" id="SSF56796">
    <property type="entry name" value="Dehydroquinate synthase-like"/>
    <property type="match status" value="1"/>
</dbReference>
<keyword evidence="14 18" id="KW-0520">NAD</keyword>
<evidence type="ECO:0000313" key="21">
    <source>
        <dbReference type="EMBL" id="AKE51343.1"/>
    </source>
</evidence>
<dbReference type="UniPathway" id="UPA00053">
    <property type="reaction ID" value="UER00085"/>
</dbReference>
<comment type="cofactor">
    <cofactor evidence="2 18">
        <name>NAD(+)</name>
        <dbReference type="ChEBI" id="CHEBI:57540"/>
    </cofactor>
</comment>
<dbReference type="HOGENOM" id="CLU_001201_0_2_6"/>
<feature type="domain" description="3-dehydroquinate synthase C-terminal" evidence="20">
    <location>
        <begin position="181"/>
        <end position="328"/>
    </location>
</feature>
<evidence type="ECO:0000256" key="12">
    <source>
        <dbReference type="ARBA" id="ARBA00022741"/>
    </source>
</evidence>
<feature type="binding site" evidence="18">
    <location>
        <begin position="71"/>
        <end position="76"/>
    </location>
    <ligand>
        <name>NAD(+)</name>
        <dbReference type="ChEBI" id="CHEBI:57540"/>
    </ligand>
</feature>
<dbReference type="KEGG" id="kge:TQ33_0356"/>
<dbReference type="EMBL" id="CP010975">
    <property type="protein sequence ID" value="AKE51343.1"/>
    <property type="molecule type" value="Genomic_DNA"/>
</dbReference>
<name>A0A0F6RB88_9GAMM</name>
<dbReference type="PIRSF" id="PIRSF001455">
    <property type="entry name" value="DHQ_synth"/>
    <property type="match status" value="1"/>
</dbReference>
<comment type="cofactor">
    <cofactor evidence="18">
        <name>Co(2+)</name>
        <dbReference type="ChEBI" id="CHEBI:48828"/>
    </cofactor>
    <cofactor evidence="18">
        <name>Zn(2+)</name>
        <dbReference type="ChEBI" id="CHEBI:29105"/>
    </cofactor>
    <text evidence="18">Binds 1 divalent metal cation per subunit. Can use either Co(2+) or Zn(2+).</text>
</comment>
<dbReference type="PANTHER" id="PTHR43622">
    <property type="entry name" value="3-DEHYDROQUINATE SYNTHASE"/>
    <property type="match status" value="1"/>
</dbReference>
<dbReference type="Gene3D" id="1.20.1090.10">
    <property type="entry name" value="Dehydroquinate synthase-like - alpha domain"/>
    <property type="match status" value="1"/>
</dbReference>
<keyword evidence="13 18" id="KW-0862">Zinc</keyword>
<dbReference type="Pfam" id="PF24621">
    <property type="entry name" value="DHQS_C"/>
    <property type="match status" value="1"/>
</dbReference>
<evidence type="ECO:0000256" key="15">
    <source>
        <dbReference type="ARBA" id="ARBA00023141"/>
    </source>
</evidence>
<dbReference type="NCBIfam" id="TIGR01357">
    <property type="entry name" value="aroB"/>
    <property type="match status" value="1"/>
</dbReference>
<comment type="similarity">
    <text evidence="6 18">Belongs to the sugar phosphate cyclases superfamily. Dehydroquinate synthase family.</text>
</comment>
<feature type="binding site" evidence="18">
    <location>
        <begin position="129"/>
        <end position="130"/>
    </location>
    <ligand>
        <name>NAD(+)</name>
        <dbReference type="ChEBI" id="CHEBI:57540"/>
    </ligand>
</feature>
<dbReference type="GO" id="GO:0003856">
    <property type="term" value="F:3-dehydroquinate synthase activity"/>
    <property type="evidence" value="ECO:0007669"/>
    <property type="project" value="UniProtKB-UniRule"/>
</dbReference>
<dbReference type="HAMAP" id="MF_00110">
    <property type="entry name" value="DHQ_synthase"/>
    <property type="match status" value="1"/>
</dbReference>
<dbReference type="FunFam" id="3.40.50.1970:FF:000001">
    <property type="entry name" value="3-dehydroquinate synthase"/>
    <property type="match status" value="1"/>
</dbReference>
<evidence type="ECO:0000259" key="20">
    <source>
        <dbReference type="Pfam" id="PF24621"/>
    </source>
</evidence>
<feature type="binding site" evidence="18">
    <location>
        <position position="142"/>
    </location>
    <ligand>
        <name>NAD(+)</name>
        <dbReference type="ChEBI" id="CHEBI:57540"/>
    </ligand>
</feature>
<dbReference type="RefSeq" id="WP_046560541.1">
    <property type="nucleotide sequence ID" value="NZ_CP010975.1"/>
</dbReference>
<keyword evidence="10 18" id="KW-0028">Amino-acid biosynthesis</keyword>
<evidence type="ECO:0000256" key="14">
    <source>
        <dbReference type="ARBA" id="ARBA00023027"/>
    </source>
</evidence>
<evidence type="ECO:0000256" key="8">
    <source>
        <dbReference type="ARBA" id="ARBA00017684"/>
    </source>
</evidence>
<evidence type="ECO:0000256" key="18">
    <source>
        <dbReference type="HAMAP-Rule" id="MF_00110"/>
    </source>
</evidence>
<sequence>MKSLDLKLSSKSSDYQILIGKNLLADKSHLTSVIQGNQVFIVSNDTVAPLYLASLKSGLESFECHVFLLNDGEQHKSFENYHKILNAMLEAGLRRNATLIALGGGVVGDMAGFAAATYQRGIPFIQIPTTLLSQVDSSVGGKTAVNHPLGKNMIGAFHQPCRVITDIDTLETLPDREFKAGLAEIIKAALLYDANFFEWLEACASEILSHEENALITMIERSCAIKAEIVGLDEKEQGVRAWLNLGHTFGHAIERCLGYGELLHGEAVAIGMVMAAEYAEASGLLCQGDVTRIQSLIARLGLPSTLAGYEKRLTHNDLVSAMMLDKKNVDADLTLILPKSIGEVTIKHSVKSQDVEQYLKRNLESLVA</sequence>
<reference evidence="21 22" key="1">
    <citation type="submission" date="2015-02" db="EMBL/GenBank/DDBJ databases">
        <title>Complete genome sequence of Kangiella geojedonensis strain YCS-5T.</title>
        <authorList>
            <person name="Kim K.M."/>
        </authorList>
    </citation>
    <scope>NUCLEOTIDE SEQUENCE [LARGE SCALE GENOMIC DNA]</scope>
    <source>
        <strain evidence="21 22">YCS-5</strain>
    </source>
</reference>
<feature type="binding site" evidence="18">
    <location>
        <position position="247"/>
    </location>
    <ligand>
        <name>Zn(2+)</name>
        <dbReference type="ChEBI" id="CHEBI:29105"/>
    </ligand>
</feature>
<keyword evidence="12 18" id="KW-0547">Nucleotide-binding</keyword>
<evidence type="ECO:0000256" key="6">
    <source>
        <dbReference type="ARBA" id="ARBA00005412"/>
    </source>
</evidence>
<dbReference type="Gene3D" id="3.40.50.1970">
    <property type="match status" value="1"/>
</dbReference>
<evidence type="ECO:0000256" key="3">
    <source>
        <dbReference type="ARBA" id="ARBA00003485"/>
    </source>
</evidence>
<keyword evidence="11 18" id="KW-0479">Metal-binding</keyword>
<feature type="binding site" evidence="18">
    <location>
        <begin position="169"/>
        <end position="172"/>
    </location>
    <ligand>
        <name>NAD(+)</name>
        <dbReference type="ChEBI" id="CHEBI:57540"/>
    </ligand>
</feature>
<keyword evidence="15 18" id="KW-0057">Aromatic amino acid biosynthesis</keyword>
<feature type="binding site" evidence="18">
    <location>
        <position position="184"/>
    </location>
    <ligand>
        <name>Zn(2+)</name>
        <dbReference type="ChEBI" id="CHEBI:29105"/>
    </ligand>
</feature>
<dbReference type="InterPro" id="IPR030960">
    <property type="entry name" value="DHQS/DOIS_N"/>
</dbReference>
<evidence type="ECO:0000256" key="11">
    <source>
        <dbReference type="ARBA" id="ARBA00022723"/>
    </source>
</evidence>
<dbReference type="InterPro" id="IPR050071">
    <property type="entry name" value="Dehydroquinate_synthase"/>
</dbReference>
<gene>
    <name evidence="18" type="primary">aroB</name>
    <name evidence="21" type="ORF">TQ33_0356</name>
</gene>
<keyword evidence="9 18" id="KW-0963">Cytoplasm</keyword>
<dbReference type="InterPro" id="IPR056179">
    <property type="entry name" value="DHQS_C"/>
</dbReference>
<dbReference type="GO" id="GO:0000166">
    <property type="term" value="F:nucleotide binding"/>
    <property type="evidence" value="ECO:0007669"/>
    <property type="project" value="UniProtKB-KW"/>
</dbReference>
<dbReference type="GO" id="GO:0046872">
    <property type="term" value="F:metal ion binding"/>
    <property type="evidence" value="ECO:0007669"/>
    <property type="project" value="UniProtKB-KW"/>
</dbReference>
<evidence type="ECO:0000256" key="10">
    <source>
        <dbReference type="ARBA" id="ARBA00022605"/>
    </source>
</evidence>
<dbReference type="STRING" id="914150.TQ33_0356"/>
<dbReference type="InterPro" id="IPR016037">
    <property type="entry name" value="DHQ_synth_AroB"/>
</dbReference>
<dbReference type="Proteomes" id="UP000034071">
    <property type="component" value="Chromosome"/>
</dbReference>
<evidence type="ECO:0000313" key="22">
    <source>
        <dbReference type="Proteomes" id="UP000034071"/>
    </source>
</evidence>
<dbReference type="InterPro" id="IPR030963">
    <property type="entry name" value="DHQ_synth_fam"/>
</dbReference>
<dbReference type="GO" id="GO:0009073">
    <property type="term" value="P:aromatic amino acid family biosynthetic process"/>
    <property type="evidence" value="ECO:0007669"/>
    <property type="project" value="UniProtKB-KW"/>
</dbReference>
<comment type="catalytic activity">
    <reaction evidence="1 18">
        <text>7-phospho-2-dehydro-3-deoxy-D-arabino-heptonate = 3-dehydroquinate + phosphate</text>
        <dbReference type="Rhea" id="RHEA:21968"/>
        <dbReference type="ChEBI" id="CHEBI:32364"/>
        <dbReference type="ChEBI" id="CHEBI:43474"/>
        <dbReference type="ChEBI" id="CHEBI:58394"/>
        <dbReference type="EC" id="4.2.3.4"/>
    </reaction>
</comment>
<accession>A0A0F6RB88</accession>
<evidence type="ECO:0000256" key="9">
    <source>
        <dbReference type="ARBA" id="ARBA00022490"/>
    </source>
</evidence>
<dbReference type="GO" id="GO:0005737">
    <property type="term" value="C:cytoplasm"/>
    <property type="evidence" value="ECO:0007669"/>
    <property type="project" value="UniProtKB-SubCell"/>
</dbReference>
<proteinExistence type="inferred from homology"/>
<comment type="function">
    <text evidence="3 18">Catalyzes the conversion of 3-deoxy-D-arabino-heptulosonate 7-phosphate (DAHP) to dehydroquinate (DHQ).</text>
</comment>
<evidence type="ECO:0000256" key="7">
    <source>
        <dbReference type="ARBA" id="ARBA00013031"/>
    </source>
</evidence>
<dbReference type="PATRIC" id="fig|914150.5.peg.363"/>
<dbReference type="Pfam" id="PF01761">
    <property type="entry name" value="DHQ_synthase"/>
    <property type="match status" value="1"/>
</dbReference>
<dbReference type="GO" id="GO:0009423">
    <property type="term" value="P:chorismate biosynthetic process"/>
    <property type="evidence" value="ECO:0007669"/>
    <property type="project" value="UniProtKB-UniRule"/>
</dbReference>
<evidence type="ECO:0000259" key="19">
    <source>
        <dbReference type="Pfam" id="PF01761"/>
    </source>
</evidence>
<evidence type="ECO:0000256" key="16">
    <source>
        <dbReference type="ARBA" id="ARBA00023239"/>
    </source>
</evidence>
<feature type="domain" description="3-dehydroquinate synthase N-terminal" evidence="19">
    <location>
        <begin position="68"/>
        <end position="179"/>
    </location>
</feature>
<evidence type="ECO:0000256" key="1">
    <source>
        <dbReference type="ARBA" id="ARBA00001393"/>
    </source>
</evidence>
<organism evidence="21 22">
    <name type="scientific">Kangiella geojedonensis</name>
    <dbReference type="NCBI Taxonomy" id="914150"/>
    <lineage>
        <taxon>Bacteria</taxon>
        <taxon>Pseudomonadati</taxon>
        <taxon>Pseudomonadota</taxon>
        <taxon>Gammaproteobacteria</taxon>
        <taxon>Kangiellales</taxon>
        <taxon>Kangiellaceae</taxon>
        <taxon>Kangiella</taxon>
    </lineage>
</organism>
<feature type="binding site" evidence="18">
    <location>
        <position position="151"/>
    </location>
    <ligand>
        <name>NAD(+)</name>
        <dbReference type="ChEBI" id="CHEBI:57540"/>
    </ligand>
</feature>
<keyword evidence="17 18" id="KW-0170">Cobalt</keyword>
<evidence type="ECO:0000256" key="4">
    <source>
        <dbReference type="ARBA" id="ARBA00004496"/>
    </source>
</evidence>
<keyword evidence="22" id="KW-1185">Reference proteome</keyword>
<feature type="binding site" evidence="18">
    <location>
        <position position="264"/>
    </location>
    <ligand>
        <name>Zn(2+)</name>
        <dbReference type="ChEBI" id="CHEBI:29105"/>
    </ligand>
</feature>
<dbReference type="AlphaFoldDB" id="A0A0F6RB88"/>
<dbReference type="EC" id="4.2.3.4" evidence="7 18"/>
<evidence type="ECO:0000256" key="2">
    <source>
        <dbReference type="ARBA" id="ARBA00001911"/>
    </source>
</evidence>
<protein>
    <recommendedName>
        <fullName evidence="8 18">3-dehydroquinate synthase</fullName>
        <shortName evidence="18">DHQS</shortName>
        <ecNumber evidence="7 18">4.2.3.4</ecNumber>
    </recommendedName>
</protein>
<evidence type="ECO:0000256" key="13">
    <source>
        <dbReference type="ARBA" id="ARBA00022833"/>
    </source>
</evidence>
<comment type="pathway">
    <text evidence="5 18">Metabolic intermediate biosynthesis; chorismate biosynthesis; chorismate from D-erythrose 4-phosphate and phosphoenolpyruvate: step 2/7.</text>
</comment>
<dbReference type="GO" id="GO:0008652">
    <property type="term" value="P:amino acid biosynthetic process"/>
    <property type="evidence" value="ECO:0007669"/>
    <property type="project" value="UniProtKB-KW"/>
</dbReference>